<gene>
    <name evidence="2" type="ORF">KQX54_014665</name>
</gene>
<evidence type="ECO:0000313" key="3">
    <source>
        <dbReference type="Proteomes" id="UP000826195"/>
    </source>
</evidence>
<accession>A0AAV7I0D4</accession>
<reference evidence="2 3" key="1">
    <citation type="journal article" date="2021" name="J. Hered.">
        <title>A chromosome-level genome assembly of the parasitoid wasp, Cotesia glomerata (Hymenoptera: Braconidae).</title>
        <authorList>
            <person name="Pinto B.J."/>
            <person name="Weis J.J."/>
            <person name="Gamble T."/>
            <person name="Ode P.J."/>
            <person name="Paul R."/>
            <person name="Zaspel J.M."/>
        </authorList>
    </citation>
    <scope>NUCLEOTIDE SEQUENCE [LARGE SCALE GENOMIC DNA]</scope>
    <source>
        <strain evidence="2">CgM1</strain>
    </source>
</reference>
<dbReference type="Gene3D" id="2.40.50.140">
    <property type="entry name" value="Nucleic acid-binding proteins"/>
    <property type="match status" value="1"/>
</dbReference>
<dbReference type="InterPro" id="IPR012340">
    <property type="entry name" value="NA-bd_OB-fold"/>
</dbReference>
<dbReference type="SUPFAM" id="SSF50249">
    <property type="entry name" value="Nucleic acid-binding proteins"/>
    <property type="match status" value="1"/>
</dbReference>
<sequence length="290" mass="32826">MTENTISVEKKIDVSDDEGETNNQDQAETLKLSTSEFIRNITPLSSTVEIIGKIDEISAPKSVTYKSGEQGIVFKFVICNDEGVRVQVLVWNEDIGRVFNPITIGSVIHIDGAFSKFISLDSDYNNGNVSIELVIQSNTVIDTIPLSPAEVIPVVEEDYPLITIEEAEQYLKKKIRMQGYVKRNFDTVKIKGENSFICCGSMASESGFKIEIKIIQFKKPFKSPFSKGDHIEAVGIMKNYLNHATIILNSLENMKKLDEKKMPLHKLVLANKELKFQNQDEYSYKKQKRF</sequence>
<proteinExistence type="predicted"/>
<dbReference type="Proteomes" id="UP000826195">
    <property type="component" value="Unassembled WGS sequence"/>
</dbReference>
<evidence type="ECO:0000313" key="2">
    <source>
        <dbReference type="EMBL" id="KAH0540218.1"/>
    </source>
</evidence>
<organism evidence="2 3">
    <name type="scientific">Cotesia glomerata</name>
    <name type="common">Lepidopteran parasitic wasp</name>
    <name type="synonym">Apanteles glomeratus</name>
    <dbReference type="NCBI Taxonomy" id="32391"/>
    <lineage>
        <taxon>Eukaryota</taxon>
        <taxon>Metazoa</taxon>
        <taxon>Ecdysozoa</taxon>
        <taxon>Arthropoda</taxon>
        <taxon>Hexapoda</taxon>
        <taxon>Insecta</taxon>
        <taxon>Pterygota</taxon>
        <taxon>Neoptera</taxon>
        <taxon>Endopterygota</taxon>
        <taxon>Hymenoptera</taxon>
        <taxon>Apocrita</taxon>
        <taxon>Ichneumonoidea</taxon>
        <taxon>Braconidae</taxon>
        <taxon>Microgastrinae</taxon>
        <taxon>Cotesia</taxon>
    </lineage>
</organism>
<evidence type="ECO:0000256" key="1">
    <source>
        <dbReference type="SAM" id="MobiDB-lite"/>
    </source>
</evidence>
<name>A0AAV7I0D4_COTGL</name>
<feature type="region of interest" description="Disordered" evidence="1">
    <location>
        <begin position="1"/>
        <end position="24"/>
    </location>
</feature>
<protein>
    <recommendedName>
        <fullName evidence="4">OB domain-containing protein</fullName>
    </recommendedName>
</protein>
<dbReference type="AlphaFoldDB" id="A0AAV7I0D4"/>
<keyword evidence="3" id="KW-1185">Reference proteome</keyword>
<dbReference type="EMBL" id="JAHXZJ010002609">
    <property type="protein sequence ID" value="KAH0540218.1"/>
    <property type="molecule type" value="Genomic_DNA"/>
</dbReference>
<comment type="caution">
    <text evidence="2">The sequence shown here is derived from an EMBL/GenBank/DDBJ whole genome shotgun (WGS) entry which is preliminary data.</text>
</comment>
<evidence type="ECO:0008006" key="4">
    <source>
        <dbReference type="Google" id="ProtNLM"/>
    </source>
</evidence>